<feature type="domain" description="Asparaginase/glutaminase C-terminal" evidence="9">
    <location>
        <begin position="216"/>
        <end position="326"/>
    </location>
</feature>
<dbReference type="PIRSF" id="PIRSF001220">
    <property type="entry name" value="L-ASNase_gatD"/>
    <property type="match status" value="1"/>
</dbReference>
<dbReference type="CDD" id="cd08964">
    <property type="entry name" value="L-asparaginase_II"/>
    <property type="match status" value="1"/>
</dbReference>
<dbReference type="Gene3D" id="3.40.50.40">
    <property type="match status" value="1"/>
</dbReference>
<evidence type="ECO:0000256" key="4">
    <source>
        <dbReference type="PIRSR" id="PIRSR001220-2"/>
    </source>
</evidence>
<name>A0AAP8SPQ8_9GAMM</name>
<feature type="binding site" evidence="4">
    <location>
        <position position="59"/>
    </location>
    <ligand>
        <name>substrate</name>
    </ligand>
</feature>
<dbReference type="GO" id="GO:0006528">
    <property type="term" value="P:asparagine metabolic process"/>
    <property type="evidence" value="ECO:0007669"/>
    <property type="project" value="InterPro"/>
</dbReference>
<evidence type="ECO:0000256" key="6">
    <source>
        <dbReference type="PROSITE-ProRule" id="PRU10100"/>
    </source>
</evidence>
<gene>
    <name evidence="10" type="primary">ansB</name>
    <name evidence="10" type="ORF">C0029_04605</name>
</gene>
<evidence type="ECO:0000256" key="3">
    <source>
        <dbReference type="PIRSR" id="PIRSR001220-1"/>
    </source>
</evidence>
<evidence type="ECO:0000259" key="9">
    <source>
        <dbReference type="Pfam" id="PF17763"/>
    </source>
</evidence>
<dbReference type="InterPro" id="IPR006034">
    <property type="entry name" value="Asparaginase/glutaminase-like"/>
</dbReference>
<dbReference type="InterPro" id="IPR027473">
    <property type="entry name" value="L-asparaginase_C"/>
</dbReference>
<dbReference type="Gene3D" id="3.40.50.1170">
    <property type="entry name" value="L-asparaginase, N-terminal domain"/>
    <property type="match status" value="1"/>
</dbReference>
<accession>A0AAP8SPQ8</accession>
<feature type="active site" evidence="6">
    <location>
        <position position="92"/>
    </location>
</feature>
<dbReference type="GO" id="GO:0004067">
    <property type="term" value="F:asparaginase activity"/>
    <property type="evidence" value="ECO:0007669"/>
    <property type="project" value="UniProtKB-UniRule"/>
</dbReference>
<dbReference type="Pfam" id="PF17763">
    <property type="entry name" value="Asparaginase_C"/>
    <property type="match status" value="1"/>
</dbReference>
<dbReference type="InterPro" id="IPR004550">
    <property type="entry name" value="AsnASE_II"/>
</dbReference>
<keyword evidence="11" id="KW-1185">Reference proteome</keyword>
<dbReference type="PROSITE" id="PS00917">
    <property type="entry name" value="ASN_GLN_ASE_2"/>
    <property type="match status" value="1"/>
</dbReference>
<evidence type="ECO:0000256" key="5">
    <source>
        <dbReference type="PROSITE-ProRule" id="PRU10099"/>
    </source>
</evidence>
<dbReference type="InterPro" id="IPR027474">
    <property type="entry name" value="L-asparaginase_N"/>
</dbReference>
<dbReference type="NCBIfam" id="TIGR00520">
    <property type="entry name" value="asnASE_II"/>
    <property type="match status" value="1"/>
</dbReference>
<evidence type="ECO:0000313" key="11">
    <source>
        <dbReference type="Proteomes" id="UP000235162"/>
    </source>
</evidence>
<dbReference type="PRINTS" id="PR00139">
    <property type="entry name" value="ASNGLNASE"/>
</dbReference>
<dbReference type="Pfam" id="PF00710">
    <property type="entry name" value="Asparaginase"/>
    <property type="match status" value="1"/>
</dbReference>
<feature type="active site" description="O-isoaspartyl threonine intermediate" evidence="3">
    <location>
        <position position="13"/>
    </location>
</feature>
<dbReference type="KEGG" id="hja:BST95_13575"/>
<dbReference type="PANTHER" id="PTHR11707:SF28">
    <property type="entry name" value="60 KDA LYSOPHOSPHOLIPASE"/>
    <property type="match status" value="1"/>
</dbReference>
<dbReference type="FunFam" id="3.40.50.1170:FF:000001">
    <property type="entry name" value="L-asparaginase 2"/>
    <property type="match status" value="1"/>
</dbReference>
<reference evidence="10 11" key="1">
    <citation type="submission" date="2018-01" db="EMBL/GenBank/DDBJ databases">
        <title>The draft genome sequence of Halioglobus japonicus S1-36.</title>
        <authorList>
            <person name="Du Z.-J."/>
            <person name="Shi M.-J."/>
        </authorList>
    </citation>
    <scope>NUCLEOTIDE SEQUENCE [LARGE SCALE GENOMIC DNA]</scope>
    <source>
        <strain evidence="10 11">S1-36</strain>
    </source>
</reference>
<dbReference type="EC" id="3.5.1.1" evidence="10"/>
<dbReference type="SFLD" id="SFLDS00057">
    <property type="entry name" value="Glutaminase/Asparaginase"/>
    <property type="match status" value="1"/>
</dbReference>
<organism evidence="10 11">
    <name type="scientific">Halioglobus japonicus</name>
    <dbReference type="NCBI Taxonomy" id="930805"/>
    <lineage>
        <taxon>Bacteria</taxon>
        <taxon>Pseudomonadati</taxon>
        <taxon>Pseudomonadota</taxon>
        <taxon>Gammaproteobacteria</taxon>
        <taxon>Cellvibrionales</taxon>
        <taxon>Halieaceae</taxon>
        <taxon>Halioglobus</taxon>
    </lineage>
</organism>
<comment type="similarity">
    <text evidence="1 7">Belongs to the asparaginase 1 family.</text>
</comment>
<dbReference type="PROSITE" id="PS00144">
    <property type="entry name" value="ASN_GLN_ASE_1"/>
    <property type="match status" value="1"/>
</dbReference>
<comment type="caution">
    <text evidence="10">The sequence shown here is derived from an EMBL/GenBank/DDBJ whole genome shotgun (WGS) entry which is preliminary data.</text>
</comment>
<dbReference type="PIRSF" id="PIRSF500176">
    <property type="entry name" value="L_ASNase"/>
    <property type="match status" value="1"/>
</dbReference>
<dbReference type="InterPro" id="IPR040919">
    <property type="entry name" value="Asparaginase_C"/>
</dbReference>
<evidence type="ECO:0000256" key="7">
    <source>
        <dbReference type="RuleBase" id="RU004456"/>
    </source>
</evidence>
<feature type="active site" evidence="5">
    <location>
        <position position="13"/>
    </location>
</feature>
<sequence>MKPNIVIVATGGTIAGAGDSGTRAGYASGQLGVEQLLEAVPQLSELAEVRGEQLMSLGSQDMDDASWLKLAQCVAALQDAPDVDGIVITHGTDTIEETAYFLNLVIQGSKPVVMTAAMRPATALSADGPLNIFNAVAVAADPASADRGVLVVINDNIHGARGMTKSSTTDVQTFVSPGRGLMGETHYGQNRYFRQPYKRHTRESEFSVAGLDTLPRVDVVFVSAGASPDLLDDAVARGARGLVLAGVGNGNMTTAMLGAVERAVQQGVVVVRSTRVSTGVVGRNIEIDDDTLGTVASGELNPAQARVLLKLVLCKTSDPAQVQHYFDHY</sequence>
<dbReference type="SMART" id="SM00870">
    <property type="entry name" value="Asparaginase"/>
    <property type="match status" value="1"/>
</dbReference>
<dbReference type="InterPro" id="IPR020827">
    <property type="entry name" value="Asparaginase/glutaminase_AS1"/>
</dbReference>
<dbReference type="InterPro" id="IPR037152">
    <property type="entry name" value="L-asparaginase_N_sf"/>
</dbReference>
<feature type="domain" description="L-asparaginase N-terminal" evidence="8">
    <location>
        <begin position="4"/>
        <end position="196"/>
    </location>
</feature>
<dbReference type="InterPro" id="IPR036152">
    <property type="entry name" value="Asp/glu_Ase-like_sf"/>
</dbReference>
<dbReference type="PANTHER" id="PTHR11707">
    <property type="entry name" value="L-ASPARAGINASE"/>
    <property type="match status" value="1"/>
</dbReference>
<dbReference type="RefSeq" id="WP_084200136.1">
    <property type="nucleotide sequence ID" value="NZ_BMYL01000001.1"/>
</dbReference>
<protein>
    <submittedName>
        <fullName evidence="10">Type II asparaginase</fullName>
        <ecNumber evidence="10">3.5.1.1</ecNumber>
    </submittedName>
</protein>
<dbReference type="AlphaFoldDB" id="A0AAP8SPQ8"/>
<dbReference type="PROSITE" id="PS51732">
    <property type="entry name" value="ASN_GLN_ASE_3"/>
    <property type="match status" value="1"/>
</dbReference>
<feature type="binding site" evidence="4">
    <location>
        <begin position="92"/>
        <end position="93"/>
    </location>
    <ligand>
        <name>substrate</name>
    </ligand>
</feature>
<evidence type="ECO:0000259" key="8">
    <source>
        <dbReference type="Pfam" id="PF00710"/>
    </source>
</evidence>
<dbReference type="EMBL" id="PKUR01000001">
    <property type="protein sequence ID" value="PLW87856.1"/>
    <property type="molecule type" value="Genomic_DNA"/>
</dbReference>
<evidence type="ECO:0000256" key="2">
    <source>
        <dbReference type="ARBA" id="ARBA00022801"/>
    </source>
</evidence>
<dbReference type="InterPro" id="IPR027475">
    <property type="entry name" value="Asparaginase/glutaminase_AS2"/>
</dbReference>
<evidence type="ECO:0000256" key="1">
    <source>
        <dbReference type="ARBA" id="ARBA00010518"/>
    </source>
</evidence>
<keyword evidence="2 10" id="KW-0378">Hydrolase</keyword>
<evidence type="ECO:0000313" key="10">
    <source>
        <dbReference type="EMBL" id="PLW87856.1"/>
    </source>
</evidence>
<proteinExistence type="inferred from homology"/>
<dbReference type="SUPFAM" id="SSF53774">
    <property type="entry name" value="Glutaminase/Asparaginase"/>
    <property type="match status" value="1"/>
</dbReference>
<dbReference type="Proteomes" id="UP000235162">
    <property type="component" value="Unassembled WGS sequence"/>
</dbReference>